<feature type="compositionally biased region" description="Polar residues" evidence="1">
    <location>
        <begin position="75"/>
        <end position="86"/>
    </location>
</feature>
<dbReference type="EMBL" id="LXQA010336956">
    <property type="protein sequence ID" value="MCI44905.1"/>
    <property type="molecule type" value="Genomic_DNA"/>
</dbReference>
<feature type="region of interest" description="Disordered" evidence="1">
    <location>
        <begin position="64"/>
        <end position="86"/>
    </location>
</feature>
<evidence type="ECO:0000313" key="2">
    <source>
        <dbReference type="EMBL" id="MCI44905.1"/>
    </source>
</evidence>
<name>A0A392SAK3_9FABA</name>
<evidence type="ECO:0000313" key="3">
    <source>
        <dbReference type="Proteomes" id="UP000265520"/>
    </source>
</evidence>
<feature type="region of interest" description="Disordered" evidence="1">
    <location>
        <begin position="20"/>
        <end position="39"/>
    </location>
</feature>
<comment type="caution">
    <text evidence="2">The sequence shown here is derived from an EMBL/GenBank/DDBJ whole genome shotgun (WGS) entry which is preliminary data.</text>
</comment>
<proteinExistence type="predicted"/>
<organism evidence="2 3">
    <name type="scientific">Trifolium medium</name>
    <dbReference type="NCBI Taxonomy" id="97028"/>
    <lineage>
        <taxon>Eukaryota</taxon>
        <taxon>Viridiplantae</taxon>
        <taxon>Streptophyta</taxon>
        <taxon>Embryophyta</taxon>
        <taxon>Tracheophyta</taxon>
        <taxon>Spermatophyta</taxon>
        <taxon>Magnoliopsida</taxon>
        <taxon>eudicotyledons</taxon>
        <taxon>Gunneridae</taxon>
        <taxon>Pentapetalae</taxon>
        <taxon>rosids</taxon>
        <taxon>fabids</taxon>
        <taxon>Fabales</taxon>
        <taxon>Fabaceae</taxon>
        <taxon>Papilionoideae</taxon>
        <taxon>50 kb inversion clade</taxon>
        <taxon>NPAAA clade</taxon>
        <taxon>Hologalegina</taxon>
        <taxon>IRL clade</taxon>
        <taxon>Trifolieae</taxon>
        <taxon>Trifolium</taxon>
    </lineage>
</organism>
<sequence length="86" mass="9567">MDQAVTSDVSVAHLEAQVRSTVRTHRNKRTSSCPPEARRSVISGPWSLEWLNYQNHGDAAVIFSASKKSRKGNHHGQSLNKKGQQD</sequence>
<reference evidence="2 3" key="1">
    <citation type="journal article" date="2018" name="Front. Plant Sci.">
        <title>Red Clover (Trifolium pratense) and Zigzag Clover (T. medium) - A Picture of Genomic Similarities and Differences.</title>
        <authorList>
            <person name="Dluhosova J."/>
            <person name="Istvanek J."/>
            <person name="Nedelnik J."/>
            <person name="Repkova J."/>
        </authorList>
    </citation>
    <scope>NUCLEOTIDE SEQUENCE [LARGE SCALE GENOMIC DNA]</scope>
    <source>
        <strain evidence="3">cv. 10/8</strain>
        <tissue evidence="2">Leaf</tissue>
    </source>
</reference>
<dbReference type="AlphaFoldDB" id="A0A392SAK3"/>
<evidence type="ECO:0000256" key="1">
    <source>
        <dbReference type="SAM" id="MobiDB-lite"/>
    </source>
</evidence>
<feature type="non-terminal residue" evidence="2">
    <location>
        <position position="86"/>
    </location>
</feature>
<dbReference type="Proteomes" id="UP000265520">
    <property type="component" value="Unassembled WGS sequence"/>
</dbReference>
<accession>A0A392SAK3</accession>
<protein>
    <submittedName>
        <fullName evidence="2">DUF4283 domain protein</fullName>
    </submittedName>
</protein>
<keyword evidence="3" id="KW-1185">Reference proteome</keyword>